<dbReference type="SMART" id="SM00382">
    <property type="entry name" value="AAA"/>
    <property type="match status" value="1"/>
</dbReference>
<evidence type="ECO:0000259" key="10">
    <source>
        <dbReference type="PROSITE" id="PS50162"/>
    </source>
</evidence>
<gene>
    <name evidence="11" type="ORF">KSP39_PZI013607</name>
</gene>
<dbReference type="GO" id="GO:0016787">
    <property type="term" value="F:hydrolase activity"/>
    <property type="evidence" value="ECO:0007669"/>
    <property type="project" value="UniProtKB-KW"/>
</dbReference>
<organism evidence="11 12">
    <name type="scientific">Platanthera zijinensis</name>
    <dbReference type="NCBI Taxonomy" id="2320716"/>
    <lineage>
        <taxon>Eukaryota</taxon>
        <taxon>Viridiplantae</taxon>
        <taxon>Streptophyta</taxon>
        <taxon>Embryophyta</taxon>
        <taxon>Tracheophyta</taxon>
        <taxon>Spermatophyta</taxon>
        <taxon>Magnoliopsida</taxon>
        <taxon>Liliopsida</taxon>
        <taxon>Asparagales</taxon>
        <taxon>Orchidaceae</taxon>
        <taxon>Orchidoideae</taxon>
        <taxon>Orchideae</taxon>
        <taxon>Orchidinae</taxon>
        <taxon>Platanthera</taxon>
    </lineage>
</organism>
<dbReference type="PROSITE" id="PS50162">
    <property type="entry name" value="RECA_2"/>
    <property type="match status" value="1"/>
</dbReference>
<feature type="domain" description="RecA family profile 1" evidence="10">
    <location>
        <begin position="218"/>
        <end position="380"/>
    </location>
</feature>
<keyword evidence="6" id="KW-0346">Stress response</keyword>
<dbReference type="AlphaFoldDB" id="A0AAP0BBX0"/>
<dbReference type="InterPro" id="IPR004504">
    <property type="entry name" value="DNA_repair_RadA"/>
</dbReference>
<accession>A0AAP0BBX0</accession>
<dbReference type="InterPro" id="IPR020568">
    <property type="entry name" value="Ribosomal_Su5_D2-typ_SF"/>
</dbReference>
<keyword evidence="4" id="KW-0378">Hydrolase</keyword>
<keyword evidence="1" id="KW-0479">Metal-binding</keyword>
<dbReference type="Pfam" id="PF13541">
    <property type="entry name" value="ChlI"/>
    <property type="match status" value="1"/>
</dbReference>
<evidence type="ECO:0000256" key="4">
    <source>
        <dbReference type="ARBA" id="ARBA00022801"/>
    </source>
</evidence>
<name>A0AAP0BBX0_9ASPA</name>
<comment type="caution">
    <text evidence="11">The sequence shown here is derived from an EMBL/GenBank/DDBJ whole genome shotgun (WGS) entry which is preliminary data.</text>
</comment>
<dbReference type="PANTHER" id="PTHR32472">
    <property type="entry name" value="DNA REPAIR PROTEIN RADA"/>
    <property type="match status" value="1"/>
</dbReference>
<dbReference type="GO" id="GO:0140664">
    <property type="term" value="F:ATP-dependent DNA damage sensor activity"/>
    <property type="evidence" value="ECO:0007669"/>
    <property type="project" value="InterPro"/>
</dbReference>
<dbReference type="SUPFAM" id="SSF52540">
    <property type="entry name" value="P-loop containing nucleoside triphosphate hydrolases"/>
    <property type="match status" value="1"/>
</dbReference>
<evidence type="ECO:0000313" key="11">
    <source>
        <dbReference type="EMBL" id="KAK8935454.1"/>
    </source>
</evidence>
<dbReference type="EMBL" id="JBBWWQ010000011">
    <property type="protein sequence ID" value="KAK8935454.1"/>
    <property type="molecule type" value="Genomic_DNA"/>
</dbReference>
<dbReference type="Pfam" id="PF13481">
    <property type="entry name" value="AAA_25"/>
    <property type="match status" value="1"/>
</dbReference>
<dbReference type="PANTHER" id="PTHR32472:SF10">
    <property type="entry name" value="DNA REPAIR PROTEIN RADA-LIKE PROTEIN"/>
    <property type="match status" value="1"/>
</dbReference>
<sequence>MQKPCSSFSSISKMQSIRSILSRTSVSLLSESKLIHSPPIIYIDVAKRLSPTISYFYQRTFHSCDQLPEEEDDNAGARAWALFNLTSEKIVDRPESEKGADASHPAEESVPLKEKLEVIESTAEDSSDKGGKTEGWMVKNRLPSRAGRSVGGKKTREKSAWVCTECGENQGKWWGVCPSCKAAGSSRRFVESNSKGVWDFGKEPLKPAVPQRLMDVTRGMNQSEWRIPLDGHLGMEVARVLGGGLVPGSLVLLGGDPGVGKSTLLLQIAAIISQDCNSGGSSPVLYVSGEESLNQIGNRAERLRITSENLYLYSSTEVEDILDKIQNLCPAALIVDSIHTIYLRDVIGSAGNIAQVKECTLKLLHFAKQTSIPVLLIGHVTKTGDIAGPHMLEHMVDVVLYMEGERSSSYRLLRSVKNRFGTTDELGLLEMTESGVQAVSNPSEMFLSGNYTNSNILAGLALAIVVDGSRAFIIEIQALCVSGSSASRHVSGIQDSRADMIISVLMKQAGLKLQDNAVFLNVASGFKLTETAGDLAIAAAICSSVLESPIPHGVAFIGEVGLGGDLRTVQMMEKRVSAAANLGFKRCIVPESAEKGLSALHLNMQIIGCKDLKGVINKVFTP</sequence>
<evidence type="ECO:0000256" key="8">
    <source>
        <dbReference type="ARBA" id="ARBA00023204"/>
    </source>
</evidence>
<dbReference type="InterPro" id="IPR014721">
    <property type="entry name" value="Ribsml_uS5_D2-typ_fold_subgr"/>
</dbReference>
<dbReference type="GO" id="GO:0003684">
    <property type="term" value="F:damaged DNA binding"/>
    <property type="evidence" value="ECO:0007669"/>
    <property type="project" value="InterPro"/>
</dbReference>
<dbReference type="Gene3D" id="3.30.230.10">
    <property type="match status" value="1"/>
</dbReference>
<evidence type="ECO:0000256" key="7">
    <source>
        <dbReference type="ARBA" id="ARBA00023125"/>
    </source>
</evidence>
<keyword evidence="3" id="KW-0227">DNA damage</keyword>
<keyword evidence="5" id="KW-0067">ATP-binding</keyword>
<keyword evidence="8" id="KW-0234">DNA repair</keyword>
<feature type="compositionally biased region" description="Basic and acidic residues" evidence="9">
    <location>
        <begin position="93"/>
        <end position="118"/>
    </location>
</feature>
<dbReference type="SUPFAM" id="SSF54211">
    <property type="entry name" value="Ribosomal protein S5 domain 2-like"/>
    <property type="match status" value="1"/>
</dbReference>
<evidence type="ECO:0000256" key="9">
    <source>
        <dbReference type="SAM" id="MobiDB-lite"/>
    </source>
</evidence>
<evidence type="ECO:0000256" key="3">
    <source>
        <dbReference type="ARBA" id="ARBA00022763"/>
    </source>
</evidence>
<dbReference type="InterPro" id="IPR003593">
    <property type="entry name" value="AAA+_ATPase"/>
</dbReference>
<dbReference type="InterPro" id="IPR020588">
    <property type="entry name" value="RecA_ATP-bd"/>
</dbReference>
<dbReference type="PRINTS" id="PR01874">
    <property type="entry name" value="DNAREPAIRADA"/>
</dbReference>
<keyword evidence="2" id="KW-0547">Nucleotide-binding</keyword>
<dbReference type="NCBIfam" id="TIGR00416">
    <property type="entry name" value="sms"/>
    <property type="match status" value="1"/>
</dbReference>
<feature type="region of interest" description="Disordered" evidence="9">
    <location>
        <begin position="93"/>
        <end position="154"/>
    </location>
</feature>
<evidence type="ECO:0000256" key="1">
    <source>
        <dbReference type="ARBA" id="ARBA00022723"/>
    </source>
</evidence>
<protein>
    <recommendedName>
        <fullName evidence="10">RecA family profile 1 domain-containing protein</fullName>
    </recommendedName>
</protein>
<evidence type="ECO:0000256" key="6">
    <source>
        <dbReference type="ARBA" id="ARBA00023016"/>
    </source>
</evidence>
<evidence type="ECO:0000256" key="5">
    <source>
        <dbReference type="ARBA" id="ARBA00022840"/>
    </source>
</evidence>
<reference evidence="11 12" key="1">
    <citation type="journal article" date="2022" name="Nat. Plants">
        <title>Genomes of leafy and leafless Platanthera orchids illuminate the evolution of mycoheterotrophy.</title>
        <authorList>
            <person name="Li M.H."/>
            <person name="Liu K.W."/>
            <person name="Li Z."/>
            <person name="Lu H.C."/>
            <person name="Ye Q.L."/>
            <person name="Zhang D."/>
            <person name="Wang J.Y."/>
            <person name="Li Y.F."/>
            <person name="Zhong Z.M."/>
            <person name="Liu X."/>
            <person name="Yu X."/>
            <person name="Liu D.K."/>
            <person name="Tu X.D."/>
            <person name="Liu B."/>
            <person name="Hao Y."/>
            <person name="Liao X.Y."/>
            <person name="Jiang Y.T."/>
            <person name="Sun W.H."/>
            <person name="Chen J."/>
            <person name="Chen Y.Q."/>
            <person name="Ai Y."/>
            <person name="Zhai J.W."/>
            <person name="Wu S.S."/>
            <person name="Zhou Z."/>
            <person name="Hsiao Y.Y."/>
            <person name="Wu W.L."/>
            <person name="Chen Y.Y."/>
            <person name="Lin Y.F."/>
            <person name="Hsu J.L."/>
            <person name="Li C.Y."/>
            <person name="Wang Z.W."/>
            <person name="Zhao X."/>
            <person name="Zhong W.Y."/>
            <person name="Ma X.K."/>
            <person name="Ma L."/>
            <person name="Huang J."/>
            <person name="Chen G.Z."/>
            <person name="Huang M.Z."/>
            <person name="Huang L."/>
            <person name="Peng D.H."/>
            <person name="Luo Y.B."/>
            <person name="Zou S.Q."/>
            <person name="Chen S.P."/>
            <person name="Lan S."/>
            <person name="Tsai W.C."/>
            <person name="Van de Peer Y."/>
            <person name="Liu Z.J."/>
        </authorList>
    </citation>
    <scope>NUCLEOTIDE SEQUENCE [LARGE SCALE GENOMIC DNA]</scope>
    <source>
        <strain evidence="11">Lor287</strain>
    </source>
</reference>
<dbReference type="GO" id="GO:0046872">
    <property type="term" value="F:metal ion binding"/>
    <property type="evidence" value="ECO:0007669"/>
    <property type="project" value="UniProtKB-KW"/>
</dbReference>
<proteinExistence type="predicted"/>
<evidence type="ECO:0000256" key="2">
    <source>
        <dbReference type="ARBA" id="ARBA00022741"/>
    </source>
</evidence>
<dbReference type="GO" id="GO:0000725">
    <property type="term" value="P:recombinational repair"/>
    <property type="evidence" value="ECO:0007669"/>
    <property type="project" value="TreeGrafter"/>
</dbReference>
<dbReference type="CDD" id="cd01121">
    <property type="entry name" value="RadA_SMS_N"/>
    <property type="match status" value="1"/>
</dbReference>
<dbReference type="FunFam" id="3.40.50.300:FF:000050">
    <property type="entry name" value="DNA repair protein RadA"/>
    <property type="match status" value="1"/>
</dbReference>
<evidence type="ECO:0000313" key="12">
    <source>
        <dbReference type="Proteomes" id="UP001418222"/>
    </source>
</evidence>
<dbReference type="FunFam" id="3.30.230.10:FF:000053">
    <property type="entry name" value="DNA repair protein radA isogeny"/>
    <property type="match status" value="1"/>
</dbReference>
<keyword evidence="12" id="KW-1185">Reference proteome</keyword>
<dbReference type="Proteomes" id="UP001418222">
    <property type="component" value="Unassembled WGS sequence"/>
</dbReference>
<dbReference type="InterPro" id="IPR027417">
    <property type="entry name" value="P-loop_NTPase"/>
</dbReference>
<dbReference type="Gene3D" id="3.40.50.300">
    <property type="entry name" value="P-loop containing nucleotide triphosphate hydrolases"/>
    <property type="match status" value="1"/>
</dbReference>
<keyword evidence="7" id="KW-0238">DNA-binding</keyword>
<dbReference type="GO" id="GO:0005524">
    <property type="term" value="F:ATP binding"/>
    <property type="evidence" value="ECO:0007669"/>
    <property type="project" value="UniProtKB-KW"/>
</dbReference>